<evidence type="ECO:0000313" key="2">
    <source>
        <dbReference type="EMBL" id="OWM63365.1"/>
    </source>
</evidence>
<evidence type="ECO:0000256" key="1">
    <source>
        <dbReference type="SAM" id="MobiDB-lite"/>
    </source>
</evidence>
<organism evidence="2 3">
    <name type="scientific">Punica granatum</name>
    <name type="common">Pomegranate</name>
    <dbReference type="NCBI Taxonomy" id="22663"/>
    <lineage>
        <taxon>Eukaryota</taxon>
        <taxon>Viridiplantae</taxon>
        <taxon>Streptophyta</taxon>
        <taxon>Embryophyta</taxon>
        <taxon>Tracheophyta</taxon>
        <taxon>Spermatophyta</taxon>
        <taxon>Magnoliopsida</taxon>
        <taxon>eudicotyledons</taxon>
        <taxon>Gunneridae</taxon>
        <taxon>Pentapetalae</taxon>
        <taxon>rosids</taxon>
        <taxon>malvids</taxon>
        <taxon>Myrtales</taxon>
        <taxon>Lythraceae</taxon>
        <taxon>Punica</taxon>
    </lineage>
</organism>
<dbReference type="Proteomes" id="UP000197138">
    <property type="component" value="Unassembled WGS sequence"/>
</dbReference>
<name>A0A218VS86_PUNGR</name>
<sequence length="89" mass="9625">MARAIGVGPSRENSKDNERSARLAGGKSSGAPIWRHTESHAFRTEGNARLPNQRKKGLVGKRMESLPIGWTVGAMIYFTGEVSGSSLKQ</sequence>
<reference evidence="3" key="1">
    <citation type="journal article" date="2017" name="Plant J.">
        <title>The pomegranate (Punica granatum L.) genome and the genomics of punicalagin biosynthesis.</title>
        <authorList>
            <person name="Qin G."/>
            <person name="Xu C."/>
            <person name="Ming R."/>
            <person name="Tang H."/>
            <person name="Guyot R."/>
            <person name="Kramer E.M."/>
            <person name="Hu Y."/>
            <person name="Yi X."/>
            <person name="Qi Y."/>
            <person name="Xu X."/>
            <person name="Gao Z."/>
            <person name="Pan H."/>
            <person name="Jian J."/>
            <person name="Tian Y."/>
            <person name="Yue Z."/>
            <person name="Xu Y."/>
        </authorList>
    </citation>
    <scope>NUCLEOTIDE SEQUENCE [LARGE SCALE GENOMIC DNA]</scope>
    <source>
        <strain evidence="3">cv. Dabenzi</strain>
    </source>
</reference>
<protein>
    <submittedName>
        <fullName evidence="2">Uncharacterized protein</fullName>
    </submittedName>
</protein>
<feature type="compositionally biased region" description="Basic and acidic residues" evidence="1">
    <location>
        <begin position="12"/>
        <end position="21"/>
    </location>
</feature>
<gene>
    <name evidence="2" type="ORF">CDL15_Pgr022110</name>
</gene>
<dbReference type="EMBL" id="MTKT01006103">
    <property type="protein sequence ID" value="OWM63365.1"/>
    <property type="molecule type" value="Genomic_DNA"/>
</dbReference>
<dbReference type="AlphaFoldDB" id="A0A218VS86"/>
<evidence type="ECO:0000313" key="3">
    <source>
        <dbReference type="Proteomes" id="UP000197138"/>
    </source>
</evidence>
<feature type="region of interest" description="Disordered" evidence="1">
    <location>
        <begin position="1"/>
        <end position="35"/>
    </location>
</feature>
<accession>A0A218VS86</accession>
<proteinExistence type="predicted"/>
<comment type="caution">
    <text evidence="2">The sequence shown here is derived from an EMBL/GenBank/DDBJ whole genome shotgun (WGS) entry which is preliminary data.</text>
</comment>